<keyword evidence="4 5" id="KW-0472">Membrane</keyword>
<sequence length="576" mass="65025">MEVQRGFPLLKQQYKALIKKNFLVAWRNKMATFLQLCASLFFIFLLFIIQRAIEARFSSSTSYKDVRDPEPLLSPPIPPCEDKNFIAFPCYDFIWSGSQSPKISQIVNGIMANNPGRSIPSSKVLSFRTRDEVDDWLFKNPMRCPGALHFVERNASVISYGIQTNSTPVANRGVFEDPTFTFQIPLQLAAEREIARSLIGDPNFSWVVSLKEFAHPAFEVFSALRTIGPTFFLAVAMFGFVFQINALIIEKELKLRQAMTMMGLYDTAYWLSWFTWEGFITLLSSLLTVLFGMMFQFDFFLNNNFAVVFLLFFLFQLNMVGFAYMVSAFISKSSSTTTVGFFIFIVGFMTQLVTAFGFPYSENYSKSYRIIWSLFPPNLLAQGLQLLAGATATPEDPGVSWSGRTKCAFNDTECVITMNEIYIWLVVTFFLWFVLAIYLDNIIPNISGVRKSAFYFLTPGYWTGKSGNKVKEGSVCSCTGSVPALDSIIPDDEDVLEEENIVKQQAMQGEVNSNVAVQLHGLVKIFPGTTKMGCCKCERKSPFHAIKGLWVNLAKDQLFCLLGPNGAGKNYYYLIV</sequence>
<dbReference type="InParanoid" id="A0A3Q7FRT7"/>
<dbReference type="InterPro" id="IPR026082">
    <property type="entry name" value="ABCA"/>
</dbReference>
<feature type="transmembrane region" description="Helical" evidence="5">
    <location>
        <begin position="338"/>
        <end position="358"/>
    </location>
</feature>
<dbReference type="EnsemblPlants" id="Solyc03g113070.3.1">
    <property type="protein sequence ID" value="Solyc03g113070.3.1"/>
    <property type="gene ID" value="Solyc03g113070.3"/>
</dbReference>
<dbReference type="Pfam" id="PF12698">
    <property type="entry name" value="ABC2_membrane_3"/>
    <property type="match status" value="1"/>
</dbReference>
<comment type="subcellular location">
    <subcellularLocation>
        <location evidence="1">Membrane</location>
        <topology evidence="1">Multi-pass membrane protein</topology>
    </subcellularLocation>
</comment>
<dbReference type="PANTHER" id="PTHR19229">
    <property type="entry name" value="ATP-BINDING CASSETTE TRANSPORTER SUBFAMILY A ABCA"/>
    <property type="match status" value="1"/>
</dbReference>
<reference evidence="7" key="2">
    <citation type="submission" date="2019-01" db="UniProtKB">
        <authorList>
            <consortium name="EnsemblPlants"/>
        </authorList>
    </citation>
    <scope>IDENTIFICATION</scope>
    <source>
        <strain evidence="7">cv. Heinz 1706</strain>
    </source>
</reference>
<evidence type="ECO:0000256" key="4">
    <source>
        <dbReference type="ARBA" id="ARBA00023136"/>
    </source>
</evidence>
<dbReference type="GO" id="GO:0016020">
    <property type="term" value="C:membrane"/>
    <property type="evidence" value="ECO:0007669"/>
    <property type="project" value="UniProtKB-SubCell"/>
</dbReference>
<dbReference type="GO" id="GO:0140359">
    <property type="term" value="F:ABC-type transporter activity"/>
    <property type="evidence" value="ECO:0007669"/>
    <property type="project" value="InterPro"/>
</dbReference>
<feature type="transmembrane region" description="Helical" evidence="5">
    <location>
        <begin position="30"/>
        <end position="49"/>
    </location>
</feature>
<evidence type="ECO:0000256" key="1">
    <source>
        <dbReference type="ARBA" id="ARBA00004141"/>
    </source>
</evidence>
<evidence type="ECO:0000313" key="8">
    <source>
        <dbReference type="Proteomes" id="UP000004994"/>
    </source>
</evidence>
<evidence type="ECO:0000256" key="3">
    <source>
        <dbReference type="ARBA" id="ARBA00022989"/>
    </source>
</evidence>
<keyword evidence="8" id="KW-1185">Reference proteome</keyword>
<protein>
    <recommendedName>
        <fullName evidence="6">ABC-2 type transporter transmembrane domain-containing protein</fullName>
    </recommendedName>
</protein>
<feature type="transmembrane region" description="Helical" evidence="5">
    <location>
        <begin position="269"/>
        <end position="293"/>
    </location>
</feature>
<dbReference type="PANTHER" id="PTHR19229:SF205">
    <property type="entry name" value="ABC TRANSPORTER A FAMILY MEMBER 1-RELATED"/>
    <property type="match status" value="1"/>
</dbReference>
<keyword evidence="2 5" id="KW-0812">Transmembrane</keyword>
<evidence type="ECO:0000259" key="6">
    <source>
        <dbReference type="Pfam" id="PF12698"/>
    </source>
</evidence>
<keyword evidence="3 5" id="KW-1133">Transmembrane helix</keyword>
<feature type="transmembrane region" description="Helical" evidence="5">
    <location>
        <begin position="421"/>
        <end position="443"/>
    </location>
</feature>
<feature type="transmembrane region" description="Helical" evidence="5">
    <location>
        <begin position="231"/>
        <end position="249"/>
    </location>
</feature>
<proteinExistence type="predicted"/>
<evidence type="ECO:0000313" key="7">
    <source>
        <dbReference type="EnsemblPlants" id="Solyc03g113070.3.1"/>
    </source>
</evidence>
<dbReference type="AlphaFoldDB" id="A0A3Q7FRT7"/>
<dbReference type="OMA" id="MGCCKCE"/>
<reference evidence="7" key="1">
    <citation type="journal article" date="2012" name="Nature">
        <title>The tomato genome sequence provides insights into fleshy fruit evolution.</title>
        <authorList>
            <consortium name="Tomato Genome Consortium"/>
        </authorList>
    </citation>
    <scope>NUCLEOTIDE SEQUENCE [LARGE SCALE GENOMIC DNA]</scope>
    <source>
        <strain evidence="7">cv. Heinz 1706</strain>
    </source>
</reference>
<organism evidence="7">
    <name type="scientific">Solanum lycopersicum</name>
    <name type="common">Tomato</name>
    <name type="synonym">Lycopersicon esculentum</name>
    <dbReference type="NCBI Taxonomy" id="4081"/>
    <lineage>
        <taxon>Eukaryota</taxon>
        <taxon>Viridiplantae</taxon>
        <taxon>Streptophyta</taxon>
        <taxon>Embryophyta</taxon>
        <taxon>Tracheophyta</taxon>
        <taxon>Spermatophyta</taxon>
        <taxon>Magnoliopsida</taxon>
        <taxon>eudicotyledons</taxon>
        <taxon>Gunneridae</taxon>
        <taxon>Pentapetalae</taxon>
        <taxon>asterids</taxon>
        <taxon>lamiids</taxon>
        <taxon>Solanales</taxon>
        <taxon>Solanaceae</taxon>
        <taxon>Solanoideae</taxon>
        <taxon>Solaneae</taxon>
        <taxon>Solanum</taxon>
        <taxon>Solanum subgen. Lycopersicon</taxon>
    </lineage>
</organism>
<evidence type="ECO:0000256" key="5">
    <source>
        <dbReference type="SAM" id="Phobius"/>
    </source>
</evidence>
<feature type="transmembrane region" description="Helical" evidence="5">
    <location>
        <begin position="370"/>
        <end position="392"/>
    </location>
</feature>
<evidence type="ECO:0000256" key="2">
    <source>
        <dbReference type="ARBA" id="ARBA00022692"/>
    </source>
</evidence>
<name>A0A3Q7FRT7_SOLLC</name>
<dbReference type="InterPro" id="IPR013525">
    <property type="entry name" value="ABC2_TM"/>
</dbReference>
<dbReference type="Gramene" id="Solyc03g113070.3.1">
    <property type="protein sequence ID" value="Solyc03g113070.3.1"/>
    <property type="gene ID" value="Solyc03g113070.3"/>
</dbReference>
<dbReference type="PaxDb" id="4081-Solyc03g113070.2.1"/>
<dbReference type="STRING" id="4081.A0A3Q7FRT7"/>
<accession>A0A3Q7FRT7</accession>
<feature type="domain" description="ABC-2 type transporter transmembrane" evidence="6">
    <location>
        <begin position="225"/>
        <end position="438"/>
    </location>
</feature>
<dbReference type="Proteomes" id="UP000004994">
    <property type="component" value="Chromosome 3"/>
</dbReference>
<feature type="transmembrane region" description="Helical" evidence="5">
    <location>
        <begin position="305"/>
        <end position="326"/>
    </location>
</feature>